<evidence type="ECO:0000313" key="8">
    <source>
        <dbReference type="EMBL" id="ORE89206.1"/>
    </source>
</evidence>
<protein>
    <recommendedName>
        <fullName evidence="6">Pseudouridine synthase</fullName>
        <ecNumber evidence="6">5.4.99.-</ecNumber>
    </recommendedName>
</protein>
<dbReference type="RefSeq" id="WP_083560110.1">
    <property type="nucleotide sequence ID" value="NZ_AQQV01000001.1"/>
</dbReference>
<dbReference type="InterPro" id="IPR020103">
    <property type="entry name" value="PsdUridine_synth_cat_dom_sf"/>
</dbReference>
<dbReference type="GO" id="GO:0000455">
    <property type="term" value="P:enzyme-directed rRNA pseudouridine synthesis"/>
    <property type="evidence" value="ECO:0007669"/>
    <property type="project" value="TreeGrafter"/>
</dbReference>
<dbReference type="PANTHER" id="PTHR21600:SF44">
    <property type="entry name" value="RIBOSOMAL LARGE SUBUNIT PSEUDOURIDINE SYNTHASE D"/>
    <property type="match status" value="1"/>
</dbReference>
<dbReference type="Pfam" id="PF01479">
    <property type="entry name" value="S4"/>
    <property type="match status" value="1"/>
</dbReference>
<dbReference type="GO" id="GO:0160140">
    <property type="term" value="F:23S rRNA pseudouridine(1911/1915/1917) synthase activity"/>
    <property type="evidence" value="ECO:0007669"/>
    <property type="project" value="UniProtKB-EC"/>
</dbReference>
<evidence type="ECO:0000256" key="3">
    <source>
        <dbReference type="ARBA" id="ARBA00036882"/>
    </source>
</evidence>
<dbReference type="InterPro" id="IPR050188">
    <property type="entry name" value="RluA_PseudoU_synthase"/>
</dbReference>
<dbReference type="OrthoDB" id="9807829at2"/>
<evidence type="ECO:0000256" key="5">
    <source>
        <dbReference type="PROSITE-ProRule" id="PRU00182"/>
    </source>
</evidence>
<evidence type="ECO:0000256" key="2">
    <source>
        <dbReference type="ARBA" id="ARBA00023235"/>
    </source>
</evidence>
<dbReference type="EC" id="5.4.99.-" evidence="6"/>
<proteinExistence type="inferred from homology"/>
<dbReference type="SMART" id="SM00363">
    <property type="entry name" value="S4"/>
    <property type="match status" value="1"/>
</dbReference>
<keyword evidence="9" id="KW-1185">Reference proteome</keyword>
<accession>A0A1Y1SHS7</accession>
<keyword evidence="5" id="KW-0694">RNA-binding</keyword>
<dbReference type="InterPro" id="IPR002942">
    <property type="entry name" value="S4_RNA-bd"/>
</dbReference>
<dbReference type="NCBIfam" id="NF008385">
    <property type="entry name" value="PRK11180.1"/>
    <property type="match status" value="1"/>
</dbReference>
<dbReference type="EMBL" id="AQQV01000001">
    <property type="protein sequence ID" value="ORE89206.1"/>
    <property type="molecule type" value="Genomic_DNA"/>
</dbReference>
<dbReference type="InterPro" id="IPR036986">
    <property type="entry name" value="S4_RNA-bd_sf"/>
</dbReference>
<dbReference type="CDD" id="cd00165">
    <property type="entry name" value="S4"/>
    <property type="match status" value="1"/>
</dbReference>
<dbReference type="SUPFAM" id="SSF55120">
    <property type="entry name" value="Pseudouridine synthase"/>
    <property type="match status" value="1"/>
</dbReference>
<dbReference type="InterPro" id="IPR006145">
    <property type="entry name" value="PsdUridine_synth_RsuA/RluA"/>
</dbReference>
<dbReference type="GO" id="GO:0003723">
    <property type="term" value="F:RNA binding"/>
    <property type="evidence" value="ECO:0007669"/>
    <property type="project" value="UniProtKB-KW"/>
</dbReference>
<evidence type="ECO:0000313" key="9">
    <source>
        <dbReference type="Proteomes" id="UP000192342"/>
    </source>
</evidence>
<dbReference type="PROSITE" id="PS50889">
    <property type="entry name" value="S4"/>
    <property type="match status" value="1"/>
</dbReference>
<comment type="catalytic activity">
    <reaction evidence="3">
        <text>uridine(1911/1915/1917) in 23S rRNA = pseudouridine(1911/1915/1917) in 23S rRNA</text>
        <dbReference type="Rhea" id="RHEA:42524"/>
        <dbReference type="Rhea" id="RHEA-COMP:10097"/>
        <dbReference type="Rhea" id="RHEA-COMP:10098"/>
        <dbReference type="ChEBI" id="CHEBI:65314"/>
        <dbReference type="ChEBI" id="CHEBI:65315"/>
        <dbReference type="EC" id="5.4.99.23"/>
    </reaction>
</comment>
<comment type="function">
    <text evidence="6">Responsible for synthesis of pseudouridine from uracil.</text>
</comment>
<gene>
    <name evidence="8" type="ORF">ATO7_04985</name>
</gene>
<comment type="similarity">
    <text evidence="1 6">Belongs to the pseudouridine synthase RluA family.</text>
</comment>
<dbReference type="PANTHER" id="PTHR21600">
    <property type="entry name" value="MITOCHONDRIAL RNA PSEUDOURIDINE SYNTHASE"/>
    <property type="match status" value="1"/>
</dbReference>
<dbReference type="Gene3D" id="3.10.290.10">
    <property type="entry name" value="RNA-binding S4 domain"/>
    <property type="match status" value="1"/>
</dbReference>
<dbReference type="STRING" id="1317117.ATO7_04985"/>
<dbReference type="InterPro" id="IPR006225">
    <property type="entry name" value="PsdUridine_synth_RluC/D"/>
</dbReference>
<keyword evidence="2 6" id="KW-0413">Isomerase</keyword>
<dbReference type="AlphaFoldDB" id="A0A1Y1SHS7"/>
<dbReference type="SUPFAM" id="SSF55174">
    <property type="entry name" value="Alpha-L RNA-binding motif"/>
    <property type="match status" value="1"/>
</dbReference>
<dbReference type="InterPro" id="IPR006224">
    <property type="entry name" value="PsdUridine_synth_RluA-like_CS"/>
</dbReference>
<evidence type="ECO:0000256" key="6">
    <source>
        <dbReference type="RuleBase" id="RU362028"/>
    </source>
</evidence>
<dbReference type="CDD" id="cd02869">
    <property type="entry name" value="PseudoU_synth_RluA_like"/>
    <property type="match status" value="1"/>
</dbReference>
<dbReference type="Pfam" id="PF00849">
    <property type="entry name" value="PseudoU_synth_2"/>
    <property type="match status" value="1"/>
</dbReference>
<evidence type="ECO:0000256" key="1">
    <source>
        <dbReference type="ARBA" id="ARBA00010876"/>
    </source>
</evidence>
<reference evidence="8 9" key="1">
    <citation type="submission" date="2013-04" db="EMBL/GenBank/DDBJ databases">
        <title>Oceanococcus atlanticus 22II-S10r2 Genome Sequencing.</title>
        <authorList>
            <person name="Lai Q."/>
            <person name="Li G."/>
            <person name="Shao Z."/>
        </authorList>
    </citation>
    <scope>NUCLEOTIDE SEQUENCE [LARGE SCALE GENOMIC DNA]</scope>
    <source>
        <strain evidence="8 9">22II-S10r2</strain>
    </source>
</reference>
<comment type="caution">
    <text evidence="8">The sequence shown here is derived from an EMBL/GenBank/DDBJ whole genome shotgun (WGS) entry which is preliminary data.</text>
</comment>
<feature type="active site" evidence="4">
    <location>
        <position position="127"/>
    </location>
</feature>
<evidence type="ECO:0000259" key="7">
    <source>
        <dbReference type="SMART" id="SM00363"/>
    </source>
</evidence>
<evidence type="ECO:0000256" key="4">
    <source>
        <dbReference type="PIRSR" id="PIRSR606225-1"/>
    </source>
</evidence>
<name>A0A1Y1SHS7_9GAMM</name>
<sequence>MADAGQRLDKLLAGLMPEHSRGRLQDWIRQQRVRVDGEILAPKAKIQGGSRIDVWPLVETLDSEVVAQAIDFEVVYEDDELLVINKPAGLTVHPGAGQRDGTLQNGLLHYRPALAAVARAGIVHRLDKDTTGLMVVAATPQAQTHLVRELQAREIEREYCALVWGVPVAGATVDAPLARHPRERLRFAVSAGGREAVTHYRVSEKFAKHSVLQVRLETGRTHQIRVHMQHAGYPLIGDALYGRRGDPYRHTLGRQALHAQSLALTHPASGERMVFQAPLPADMQAVVEQWRDDEHLA</sequence>
<organism evidence="8 9">
    <name type="scientific">Oceanococcus atlanticus</name>
    <dbReference type="NCBI Taxonomy" id="1317117"/>
    <lineage>
        <taxon>Bacteria</taxon>
        <taxon>Pseudomonadati</taxon>
        <taxon>Pseudomonadota</taxon>
        <taxon>Gammaproteobacteria</taxon>
        <taxon>Chromatiales</taxon>
        <taxon>Oceanococcaceae</taxon>
        <taxon>Oceanococcus</taxon>
    </lineage>
</organism>
<dbReference type="NCBIfam" id="TIGR00005">
    <property type="entry name" value="rluA_subfam"/>
    <property type="match status" value="1"/>
</dbReference>
<dbReference type="Gene3D" id="3.30.2350.10">
    <property type="entry name" value="Pseudouridine synthase"/>
    <property type="match status" value="1"/>
</dbReference>
<comment type="catalytic activity">
    <reaction evidence="6">
        <text>a uridine in RNA = a pseudouridine in RNA</text>
        <dbReference type="Rhea" id="RHEA:48348"/>
        <dbReference type="Rhea" id="RHEA-COMP:12068"/>
        <dbReference type="Rhea" id="RHEA-COMP:12069"/>
        <dbReference type="ChEBI" id="CHEBI:65314"/>
        <dbReference type="ChEBI" id="CHEBI:65315"/>
    </reaction>
</comment>
<dbReference type="PROSITE" id="PS01129">
    <property type="entry name" value="PSI_RLU"/>
    <property type="match status" value="1"/>
</dbReference>
<feature type="domain" description="RNA-binding S4" evidence="7">
    <location>
        <begin position="6"/>
        <end position="71"/>
    </location>
</feature>
<dbReference type="Proteomes" id="UP000192342">
    <property type="component" value="Unassembled WGS sequence"/>
</dbReference>